<dbReference type="InterPro" id="IPR004808">
    <property type="entry name" value="AP_endonuc_1"/>
</dbReference>
<dbReference type="PROSITE" id="PS51435">
    <property type="entry name" value="AP_NUCLEASE_F1_4"/>
    <property type="match status" value="1"/>
</dbReference>
<keyword evidence="2 6" id="KW-0479">Metal-binding</keyword>
<evidence type="ECO:0000256" key="2">
    <source>
        <dbReference type="ARBA" id="ARBA00022723"/>
    </source>
</evidence>
<dbReference type="Pfam" id="PF03372">
    <property type="entry name" value="Exo_endo_phos"/>
    <property type="match status" value="1"/>
</dbReference>
<feature type="site" description="Transition state stabilizer" evidence="7">
    <location>
        <position position="184"/>
    </location>
</feature>
<dbReference type="NCBIfam" id="TIGR00195">
    <property type="entry name" value="exoDNase_III"/>
    <property type="match status" value="1"/>
</dbReference>
<dbReference type="GO" id="GO:0008311">
    <property type="term" value="F:double-stranded DNA 3'-5' DNA exonuclease activity"/>
    <property type="evidence" value="ECO:0007669"/>
    <property type="project" value="InterPro"/>
</dbReference>
<evidence type="ECO:0000256" key="3">
    <source>
        <dbReference type="ARBA" id="ARBA00022801"/>
    </source>
</evidence>
<keyword evidence="4 6" id="KW-0460">Magnesium</keyword>
<protein>
    <submittedName>
        <fullName evidence="10">Exodeoxyribonuclease-3</fullName>
    </submittedName>
</protein>
<feature type="binding site" evidence="6">
    <location>
        <position position="283"/>
    </location>
    <ligand>
        <name>Mg(2+)</name>
        <dbReference type="ChEBI" id="CHEBI:18420"/>
        <label>1</label>
    </ligand>
</feature>
<name>A0A1M7Z765_9HYPH</name>
<feature type="binding site" evidence="6">
    <location>
        <position position="66"/>
    </location>
    <ligand>
        <name>Mg(2+)</name>
        <dbReference type="ChEBI" id="CHEBI:18420"/>
        <label>1</label>
    </ligand>
</feature>
<dbReference type="Gene3D" id="3.60.10.10">
    <property type="entry name" value="Endonuclease/exonuclease/phosphatase"/>
    <property type="match status" value="1"/>
</dbReference>
<evidence type="ECO:0000313" key="10">
    <source>
        <dbReference type="EMBL" id="SHO60506.1"/>
    </source>
</evidence>
<dbReference type="InterPro" id="IPR036691">
    <property type="entry name" value="Endo/exonu/phosph_ase_sf"/>
</dbReference>
<dbReference type="NCBIfam" id="TIGR00633">
    <property type="entry name" value="xth"/>
    <property type="match status" value="1"/>
</dbReference>
<dbReference type="SUPFAM" id="SSF56219">
    <property type="entry name" value="DNase I-like"/>
    <property type="match status" value="1"/>
</dbReference>
<dbReference type="InterPro" id="IPR037493">
    <property type="entry name" value="ExoIII-like"/>
</dbReference>
<evidence type="ECO:0000256" key="1">
    <source>
        <dbReference type="ARBA" id="ARBA00007092"/>
    </source>
</evidence>
<dbReference type="InterPro" id="IPR020847">
    <property type="entry name" value="AP_endonuclease_F1_BS"/>
</dbReference>
<dbReference type="AlphaFoldDB" id="A0A1M7Z765"/>
<gene>
    <name evidence="10" type="ORF">SAMN02745172_00316</name>
</gene>
<evidence type="ECO:0000256" key="4">
    <source>
        <dbReference type="ARBA" id="ARBA00022842"/>
    </source>
</evidence>
<dbReference type="CDD" id="cd09086">
    <property type="entry name" value="ExoIII-like_AP-endo"/>
    <property type="match status" value="1"/>
</dbReference>
<dbReference type="Proteomes" id="UP000186406">
    <property type="component" value="Unassembled WGS sequence"/>
</dbReference>
<dbReference type="PANTHER" id="PTHR43250">
    <property type="entry name" value="EXODEOXYRIBONUCLEASE III"/>
    <property type="match status" value="1"/>
</dbReference>
<feature type="site" description="Important for catalytic activity" evidence="7">
    <location>
        <position position="283"/>
    </location>
</feature>
<evidence type="ECO:0000256" key="5">
    <source>
        <dbReference type="PIRSR" id="PIRSR604808-1"/>
    </source>
</evidence>
<feature type="region of interest" description="Disordered" evidence="8">
    <location>
        <begin position="1"/>
        <end position="23"/>
    </location>
</feature>
<accession>A0A1M7Z765</accession>
<feature type="active site" description="Proton donor/acceptor" evidence="5">
    <location>
        <position position="182"/>
    </location>
</feature>
<evidence type="ECO:0000256" key="7">
    <source>
        <dbReference type="PIRSR" id="PIRSR604808-3"/>
    </source>
</evidence>
<feature type="domain" description="Endonuclease/exonuclease/phosphatase" evidence="9">
    <location>
        <begin position="36"/>
        <end position="283"/>
    </location>
</feature>
<feature type="binding site" evidence="6">
    <location>
        <position position="282"/>
    </location>
    <ligand>
        <name>Mg(2+)</name>
        <dbReference type="ChEBI" id="CHEBI:18420"/>
        <label>1</label>
    </ligand>
</feature>
<feature type="binding site" evidence="6">
    <location>
        <position position="39"/>
    </location>
    <ligand>
        <name>Mg(2+)</name>
        <dbReference type="ChEBI" id="CHEBI:18420"/>
        <label>1</label>
    </ligand>
</feature>
<proteinExistence type="inferred from homology"/>
<reference evidence="10 11" key="1">
    <citation type="submission" date="2016-12" db="EMBL/GenBank/DDBJ databases">
        <authorList>
            <person name="Song W.-J."/>
            <person name="Kurnit D.M."/>
        </authorList>
    </citation>
    <scope>NUCLEOTIDE SEQUENCE [LARGE SCALE GENOMIC DNA]</scope>
    <source>
        <strain evidence="10 11">DSM 19599</strain>
    </source>
</reference>
<comment type="similarity">
    <text evidence="1">Belongs to the DNA repair enzymes AP/ExoA family.</text>
</comment>
<evidence type="ECO:0000313" key="11">
    <source>
        <dbReference type="Proteomes" id="UP000186406"/>
    </source>
</evidence>
<keyword evidence="6" id="KW-0464">Manganese</keyword>
<feature type="binding site" evidence="6">
    <location>
        <position position="182"/>
    </location>
    <ligand>
        <name>Mg(2+)</name>
        <dbReference type="ChEBI" id="CHEBI:18420"/>
        <label>1</label>
    </ligand>
</feature>
<dbReference type="PANTHER" id="PTHR43250:SF2">
    <property type="entry name" value="EXODEOXYRIBONUCLEASE III"/>
    <property type="match status" value="1"/>
</dbReference>
<evidence type="ECO:0000256" key="6">
    <source>
        <dbReference type="PIRSR" id="PIRSR604808-2"/>
    </source>
</evidence>
<sequence length="294" mass="32113">MADADLSGTQAVSGTEAGRPAGKSIPLGLTDTLTIATWNINGVRARLDVLTGWLKQRGPDVVCLQEIKSVDEAFPREAIESLGYNVETHGQKGFNGVAILSKRPFEVTRRGLPGDSEDVQARYIEAEIPAGRGIVRVASIYLPNGNPVGTEKFPYKLSWMARLEAHARALLAFEEPLVLAGDYNVIPEPRDARRPEVWVNDALFQPESRGAFRALAALGLTDAVRTTTDAGDVYTFWDYQAGAFQKNDGIRIDHLMLSAEAADRLGKVEIDRDTRALEKPSDHVPVVAEFTFPA</sequence>
<keyword evidence="3" id="KW-0378">Hydrolase</keyword>
<dbReference type="STRING" id="1123029.SAMN02745172_00316"/>
<feature type="site" description="Important for catalytic activity" evidence="7">
    <location>
        <position position="253"/>
    </location>
</feature>
<keyword evidence="11" id="KW-1185">Reference proteome</keyword>
<comment type="cofactor">
    <cofactor evidence="6">
        <name>Mg(2+)</name>
        <dbReference type="ChEBI" id="CHEBI:18420"/>
    </cofactor>
    <cofactor evidence="6">
        <name>Mn(2+)</name>
        <dbReference type="ChEBI" id="CHEBI:29035"/>
    </cofactor>
    <text evidence="6">Probably binds two magnesium or manganese ions per subunit.</text>
</comment>
<dbReference type="EMBL" id="FRXO01000001">
    <property type="protein sequence ID" value="SHO60506.1"/>
    <property type="molecule type" value="Genomic_DNA"/>
</dbReference>
<feature type="active site" evidence="5">
    <location>
        <position position="141"/>
    </location>
</feature>
<evidence type="ECO:0000256" key="8">
    <source>
        <dbReference type="SAM" id="MobiDB-lite"/>
    </source>
</evidence>
<dbReference type="GO" id="GO:0006281">
    <property type="term" value="P:DNA repair"/>
    <property type="evidence" value="ECO:0007669"/>
    <property type="project" value="InterPro"/>
</dbReference>
<dbReference type="GO" id="GO:0046872">
    <property type="term" value="F:metal ion binding"/>
    <property type="evidence" value="ECO:0007669"/>
    <property type="project" value="UniProtKB-KW"/>
</dbReference>
<feature type="active site" description="Proton acceptor" evidence="5">
    <location>
        <position position="283"/>
    </location>
</feature>
<feature type="binding site" evidence="6">
    <location>
        <position position="184"/>
    </location>
    <ligand>
        <name>Mg(2+)</name>
        <dbReference type="ChEBI" id="CHEBI:18420"/>
        <label>1</label>
    </ligand>
</feature>
<dbReference type="GO" id="GO:0003677">
    <property type="term" value="F:DNA binding"/>
    <property type="evidence" value="ECO:0007669"/>
    <property type="project" value="InterPro"/>
</dbReference>
<dbReference type="InterPro" id="IPR005135">
    <property type="entry name" value="Endo/exonuclease/phosphatase"/>
</dbReference>
<dbReference type="GO" id="GO:0004519">
    <property type="term" value="F:endonuclease activity"/>
    <property type="evidence" value="ECO:0007669"/>
    <property type="project" value="InterPro"/>
</dbReference>
<evidence type="ECO:0000259" key="9">
    <source>
        <dbReference type="Pfam" id="PF03372"/>
    </source>
</evidence>
<organism evidence="10 11">
    <name type="scientific">Pseudoxanthobacter soli DSM 19599</name>
    <dbReference type="NCBI Taxonomy" id="1123029"/>
    <lineage>
        <taxon>Bacteria</taxon>
        <taxon>Pseudomonadati</taxon>
        <taxon>Pseudomonadota</taxon>
        <taxon>Alphaproteobacteria</taxon>
        <taxon>Hyphomicrobiales</taxon>
        <taxon>Segnochrobactraceae</taxon>
        <taxon>Pseudoxanthobacter</taxon>
    </lineage>
</organism>
<dbReference type="PROSITE" id="PS00726">
    <property type="entry name" value="AP_NUCLEASE_F1_1"/>
    <property type="match status" value="1"/>
</dbReference>